<dbReference type="InterPro" id="IPR018534">
    <property type="entry name" value="Tet_reg_excision_RteC"/>
</dbReference>
<evidence type="ECO:0000313" key="1">
    <source>
        <dbReference type="EMBL" id="KUJ56232.1"/>
    </source>
</evidence>
<dbReference type="RefSeq" id="WP_059136238.1">
    <property type="nucleotide sequence ID" value="NZ_LMAI01000004.1"/>
</dbReference>
<protein>
    <recommendedName>
        <fullName evidence="3">RteC protein</fullName>
    </recommendedName>
</protein>
<accession>A0A101CHA3</accession>
<comment type="caution">
    <text evidence="1">The sequence shown here is derived from an EMBL/GenBank/DDBJ whole genome shotgun (WGS) entry which is preliminary data.</text>
</comment>
<evidence type="ECO:0008006" key="3">
    <source>
        <dbReference type="Google" id="ProtNLM"/>
    </source>
</evidence>
<dbReference type="EMBL" id="LMAI01000004">
    <property type="protein sequence ID" value="KUJ56232.1"/>
    <property type="molecule type" value="Genomic_DNA"/>
</dbReference>
<organism evidence="1 2">
    <name type="scientific">Chryseobacterium aquaticum subsp. greenlandense</name>
    <dbReference type="NCBI Taxonomy" id="345663"/>
    <lineage>
        <taxon>Bacteria</taxon>
        <taxon>Pseudomonadati</taxon>
        <taxon>Bacteroidota</taxon>
        <taxon>Flavobacteriia</taxon>
        <taxon>Flavobacteriales</taxon>
        <taxon>Weeksellaceae</taxon>
        <taxon>Chryseobacterium group</taxon>
        <taxon>Chryseobacterium</taxon>
    </lineage>
</organism>
<dbReference type="AlphaFoldDB" id="A0A101CHA3"/>
<dbReference type="Pfam" id="PF09357">
    <property type="entry name" value="RteC"/>
    <property type="match status" value="1"/>
</dbReference>
<gene>
    <name evidence="1" type="ORF">AR686_06565</name>
</gene>
<dbReference type="Proteomes" id="UP000054388">
    <property type="component" value="Unassembled WGS sequence"/>
</dbReference>
<name>A0A101CHA3_9FLAO</name>
<reference evidence="1 2" key="1">
    <citation type="submission" date="2015-10" db="EMBL/GenBank/DDBJ databases">
        <title>Genome sequence of Chryseobacterium greenlandense.</title>
        <authorList>
            <person name="Newman J."/>
            <person name="Fischer K."/>
            <person name="Miller J."/>
        </authorList>
    </citation>
    <scope>NUCLEOTIDE SEQUENCE [LARGE SCALE GENOMIC DNA]</scope>
    <source>
        <strain evidence="1 2">UMB34</strain>
    </source>
</reference>
<proteinExistence type="predicted"/>
<sequence>MTAITFNKKIDKLWKDLNGNIDLVHRNKTDVLNYAEEILMDTDAAIRKLKDYASQYTFRDWSEEITFFKLTKPKFVSKFIYYSKLLSIESSRPYADPLVLKKYYETERSNLVCFYQENRDFISYYRRNATYLDKKYFLRFKFDFKMRLSPEFYSYDYEFSTSHDHLVSQLLANDLLDHYLTHKINSQSESDYSSDLIDSVEWTAPKVALIELICALHQTRCFNSGRSEINEIVRWAEKTLNINLGNYHKTLGEIRLRKTDRTKFISLLHQNMEKYLEDLDE</sequence>
<evidence type="ECO:0000313" key="2">
    <source>
        <dbReference type="Proteomes" id="UP000054388"/>
    </source>
</evidence>